<dbReference type="SUPFAM" id="SSF50249">
    <property type="entry name" value="Nucleic acid-binding proteins"/>
    <property type="match status" value="4"/>
</dbReference>
<evidence type="ECO:0000256" key="3">
    <source>
        <dbReference type="ARBA" id="ARBA00022490"/>
    </source>
</evidence>
<dbReference type="HAMAP" id="MF_01895">
    <property type="entry name" value="RNase_R"/>
    <property type="match status" value="1"/>
</dbReference>
<dbReference type="GO" id="GO:0008859">
    <property type="term" value="F:exoribonuclease II activity"/>
    <property type="evidence" value="ECO:0007669"/>
    <property type="project" value="UniProtKB-EC"/>
</dbReference>
<dbReference type="InterPro" id="IPR013223">
    <property type="entry name" value="RNase_B_OB_dom"/>
</dbReference>
<dbReference type="Pfam" id="PF17876">
    <property type="entry name" value="CSD2"/>
    <property type="match status" value="1"/>
</dbReference>
<keyword evidence="7 8" id="KW-0694">RNA-binding</keyword>
<dbReference type="InterPro" id="IPR001900">
    <property type="entry name" value="RNase_II/R"/>
</dbReference>
<dbReference type="Pfam" id="PF00575">
    <property type="entry name" value="S1"/>
    <property type="match status" value="1"/>
</dbReference>
<dbReference type="SMART" id="SM00316">
    <property type="entry name" value="S1"/>
    <property type="match status" value="1"/>
</dbReference>
<gene>
    <name evidence="8 10" type="primary">rnr</name>
    <name evidence="10" type="ORF">AAA081_01215</name>
</gene>
<dbReference type="InterPro" id="IPR012340">
    <property type="entry name" value="NA-bd_OB-fold"/>
</dbReference>
<dbReference type="InterPro" id="IPR011805">
    <property type="entry name" value="RNase_R"/>
</dbReference>
<dbReference type="NCBIfam" id="TIGR00358">
    <property type="entry name" value="3_prime_RNase"/>
    <property type="match status" value="1"/>
</dbReference>
<keyword evidence="6 8" id="KW-0269">Exonuclease</keyword>
<evidence type="ECO:0000256" key="2">
    <source>
        <dbReference type="ARBA" id="ARBA00004496"/>
    </source>
</evidence>
<proteinExistence type="inferred from homology"/>
<keyword evidence="3 8" id="KW-0963">Cytoplasm</keyword>
<dbReference type="InterPro" id="IPR003029">
    <property type="entry name" value="S1_domain"/>
</dbReference>
<accession>A0ABV1J413</accession>
<dbReference type="Gene3D" id="2.40.50.140">
    <property type="entry name" value="Nucleic acid-binding proteins"/>
    <property type="match status" value="3"/>
</dbReference>
<dbReference type="SMART" id="SM00357">
    <property type="entry name" value="CSP"/>
    <property type="match status" value="2"/>
</dbReference>
<comment type="subcellular location">
    <subcellularLocation>
        <location evidence="2 8">Cytoplasm</location>
    </subcellularLocation>
</comment>
<dbReference type="EMBL" id="JBBNPS010000002">
    <property type="protein sequence ID" value="MEQ3352925.1"/>
    <property type="molecule type" value="Genomic_DNA"/>
</dbReference>
<evidence type="ECO:0000256" key="6">
    <source>
        <dbReference type="ARBA" id="ARBA00022839"/>
    </source>
</evidence>
<dbReference type="CDD" id="cd04471">
    <property type="entry name" value="S1_RNase_R"/>
    <property type="match status" value="1"/>
</dbReference>
<dbReference type="InterPro" id="IPR040476">
    <property type="entry name" value="CSD2"/>
</dbReference>
<evidence type="ECO:0000256" key="1">
    <source>
        <dbReference type="ARBA" id="ARBA00001849"/>
    </source>
</evidence>
<comment type="function">
    <text evidence="8">3'-5' exoribonuclease that releases 5'-nucleoside monophosphates and is involved in maturation of structured RNAs.</text>
</comment>
<dbReference type="PANTHER" id="PTHR23355">
    <property type="entry name" value="RIBONUCLEASE"/>
    <property type="match status" value="1"/>
</dbReference>
<dbReference type="NCBIfam" id="TIGR02063">
    <property type="entry name" value="RNase_R"/>
    <property type="match status" value="1"/>
</dbReference>
<dbReference type="EC" id="3.1.13.1" evidence="8"/>
<evidence type="ECO:0000256" key="8">
    <source>
        <dbReference type="HAMAP-Rule" id="MF_01895"/>
    </source>
</evidence>
<evidence type="ECO:0000313" key="11">
    <source>
        <dbReference type="Proteomes" id="UP001481872"/>
    </source>
</evidence>
<sequence>MTIRDRVLEALEKNDGLSKREIFRALDVNDNLQKEMKGLLKDMVKDGTLYRDEDKNYHASLRVGLMTGTFEGNDKGFGFFVPDDEDMEDLYIHRTKVNSAMNKDRVLVEKIPPKDPDKGDEGRVVAVLERANHRIVGVFDDAMRFGFVTPDDKKIPDDIFIPKKWKNGAEDGQKVVVDIEKYPEPNKKAEGKIVEVLGYPDDKNVDILSIAYAMGLDLEFPRDVIEEADAIPQKVSLSAVAGREDFRDAPTFTIDGADSKDFDDALSVRPMKGGHWEVGVHIADVAEYVRANSPLDREALHRGNSVYLLSEVLPMLPKALSNGICSLNEGVDRLCLSVIFELDDKGKVYNYHIAETVINSDRRLIYSNVSDFLEDGKIHESLEDLTEELTILNTIAKNRKKMRDKRGNIDFSFEEPAIELDADGHPTHIGLVDHRDANDLIEEFMLLANETVSETYHKKKLPFIYRIHEEPDAEKLTLLNAVIRPFGYHLDLTKDVHPKDIQKLTLACKGKDEEALIQTMILRSMQKARYSEELAGHFGLAAKYYSHFTSPIRRYADLTIHRVIKQDLNHVLDTKLIDHYNKTFPDIADHISATEKIAQEAERKVVDVKMAQYMADHIGESFDAKVSGITSFGIFCELDNTVEGLIGYASMDDFYRFDEDHYVAVGERTKKTIHMGDPMRIVVAGADPILGRIDFQLEEDARG</sequence>
<dbReference type="PROSITE" id="PS50126">
    <property type="entry name" value="S1"/>
    <property type="match status" value="1"/>
</dbReference>
<feature type="domain" description="S1 motif" evidence="9">
    <location>
        <begin position="619"/>
        <end position="698"/>
    </location>
</feature>
<dbReference type="PANTHER" id="PTHR23355:SF9">
    <property type="entry name" value="DIS3-LIKE EXONUCLEASE 2"/>
    <property type="match status" value="1"/>
</dbReference>
<evidence type="ECO:0000256" key="7">
    <source>
        <dbReference type="ARBA" id="ARBA00022884"/>
    </source>
</evidence>
<evidence type="ECO:0000313" key="10">
    <source>
        <dbReference type="EMBL" id="MEQ3352925.1"/>
    </source>
</evidence>
<comment type="caution">
    <text evidence="10">The sequence shown here is derived from an EMBL/GenBank/DDBJ whole genome shotgun (WGS) entry which is preliminary data.</text>
</comment>
<dbReference type="InterPro" id="IPR050180">
    <property type="entry name" value="RNR_Ribonuclease"/>
</dbReference>
<keyword evidence="5 8" id="KW-0378">Hydrolase</keyword>
<evidence type="ECO:0000259" key="9">
    <source>
        <dbReference type="PROSITE" id="PS50126"/>
    </source>
</evidence>
<evidence type="ECO:0000256" key="5">
    <source>
        <dbReference type="ARBA" id="ARBA00022801"/>
    </source>
</evidence>
<organism evidence="10 11">
    <name type="scientific">Aedoeadaptatus acetigenes</name>
    <dbReference type="NCBI Taxonomy" id="2981723"/>
    <lineage>
        <taxon>Bacteria</taxon>
        <taxon>Bacillati</taxon>
        <taxon>Bacillota</taxon>
        <taxon>Tissierellia</taxon>
        <taxon>Tissierellales</taxon>
        <taxon>Peptoniphilaceae</taxon>
        <taxon>Aedoeadaptatus</taxon>
    </lineage>
</organism>
<dbReference type="Pfam" id="PF08206">
    <property type="entry name" value="OB_RNB"/>
    <property type="match status" value="1"/>
</dbReference>
<comment type="similarity">
    <text evidence="8">Belongs to the RNR ribonuclease family. RNase R subfamily.</text>
</comment>
<dbReference type="InterPro" id="IPR022966">
    <property type="entry name" value="RNase_II/R_CS"/>
</dbReference>
<comment type="catalytic activity">
    <reaction evidence="1 8">
        <text>Exonucleolytic cleavage in the 3'- to 5'-direction to yield nucleoside 5'-phosphates.</text>
        <dbReference type="EC" id="3.1.13.1"/>
    </reaction>
</comment>
<name>A0ABV1J413_9FIRM</name>
<dbReference type="InterPro" id="IPR011129">
    <property type="entry name" value="CSD"/>
</dbReference>
<reference evidence="10 11" key="1">
    <citation type="submission" date="2024-04" db="EMBL/GenBank/DDBJ databases">
        <title>Human intestinal bacterial collection.</title>
        <authorList>
            <person name="Pauvert C."/>
            <person name="Hitch T.C.A."/>
            <person name="Clavel T."/>
        </authorList>
    </citation>
    <scope>NUCLEOTIDE SEQUENCE [LARGE SCALE GENOMIC DNA]</scope>
    <source>
        <strain evidence="10 11">CLA-SR-H026</strain>
    </source>
</reference>
<keyword evidence="4 8" id="KW-0540">Nuclease</keyword>
<dbReference type="PROSITE" id="PS01175">
    <property type="entry name" value="RIBONUCLEASE_II"/>
    <property type="match status" value="1"/>
</dbReference>
<dbReference type="Proteomes" id="UP001481872">
    <property type="component" value="Unassembled WGS sequence"/>
</dbReference>
<dbReference type="SMART" id="SM00955">
    <property type="entry name" value="RNB"/>
    <property type="match status" value="1"/>
</dbReference>
<keyword evidence="11" id="KW-1185">Reference proteome</keyword>
<dbReference type="InterPro" id="IPR004476">
    <property type="entry name" value="RNase_II/RNase_R"/>
</dbReference>
<dbReference type="RefSeq" id="WP_349053334.1">
    <property type="nucleotide sequence ID" value="NZ_JBBNPS010000002.1"/>
</dbReference>
<evidence type="ECO:0000256" key="4">
    <source>
        <dbReference type="ARBA" id="ARBA00022722"/>
    </source>
</evidence>
<protein>
    <recommendedName>
        <fullName evidence="8">Ribonuclease R</fullName>
        <shortName evidence="8">RNase R</shortName>
        <ecNumber evidence="8">3.1.13.1</ecNumber>
    </recommendedName>
</protein>
<dbReference type="Pfam" id="PF00773">
    <property type="entry name" value="RNB"/>
    <property type="match status" value="1"/>
</dbReference>